<organism evidence="2 3">
    <name type="scientific">Zymoseptoria tritici (strain ST99CH_3D7)</name>
    <dbReference type="NCBI Taxonomy" id="1276538"/>
    <lineage>
        <taxon>Eukaryota</taxon>
        <taxon>Fungi</taxon>
        <taxon>Dikarya</taxon>
        <taxon>Ascomycota</taxon>
        <taxon>Pezizomycotina</taxon>
        <taxon>Dothideomycetes</taxon>
        <taxon>Dothideomycetidae</taxon>
        <taxon>Mycosphaerellales</taxon>
        <taxon>Mycosphaerellaceae</taxon>
        <taxon>Zymoseptoria</taxon>
    </lineage>
</organism>
<dbReference type="EMBL" id="LT853698">
    <property type="protein sequence ID" value="SMQ52792.1"/>
    <property type="molecule type" value="Genomic_DNA"/>
</dbReference>
<accession>A0A1X7RZE0</accession>
<proteinExistence type="predicted"/>
<dbReference type="AlphaFoldDB" id="A0A1X7RZE0"/>
<sequence>MAIQWTNERRHALHLLFNDLPNLNDDQAAQVFNRLFGTNATAQYLRSHYDNRHGPRRIDWRAEIDRDDGNYTPAQEATRQDVRADIWIAMVHLGLTAQAGFTDVGTVQFFFNHAVPARVLALGNNLGLLARQPPPAGPPTYPAPNIHPGQGPPPPSGAGLPVPPPRNLRPR</sequence>
<evidence type="ECO:0000313" key="2">
    <source>
        <dbReference type="EMBL" id="SMQ52792.1"/>
    </source>
</evidence>
<name>A0A1X7RZE0_ZYMT9</name>
<dbReference type="Proteomes" id="UP000215127">
    <property type="component" value="Chromosome 7"/>
</dbReference>
<protein>
    <submittedName>
        <fullName evidence="2">Uncharacterized protein</fullName>
    </submittedName>
</protein>
<evidence type="ECO:0000256" key="1">
    <source>
        <dbReference type="SAM" id="MobiDB-lite"/>
    </source>
</evidence>
<feature type="compositionally biased region" description="Pro residues" evidence="1">
    <location>
        <begin position="132"/>
        <end position="142"/>
    </location>
</feature>
<evidence type="ECO:0000313" key="3">
    <source>
        <dbReference type="Proteomes" id="UP000215127"/>
    </source>
</evidence>
<keyword evidence="3" id="KW-1185">Reference proteome</keyword>
<feature type="region of interest" description="Disordered" evidence="1">
    <location>
        <begin position="131"/>
        <end position="171"/>
    </location>
</feature>
<gene>
    <name evidence="2" type="ORF">ZT3D7_G7945</name>
</gene>
<feature type="compositionally biased region" description="Pro residues" evidence="1">
    <location>
        <begin position="150"/>
        <end position="171"/>
    </location>
</feature>
<reference evidence="2 3" key="1">
    <citation type="submission" date="2016-06" db="EMBL/GenBank/DDBJ databases">
        <authorList>
            <person name="Kjaerup R.B."/>
            <person name="Dalgaard T.S."/>
            <person name="Juul-Madsen H.R."/>
        </authorList>
    </citation>
    <scope>NUCLEOTIDE SEQUENCE [LARGE SCALE GENOMIC DNA]</scope>
</reference>